<dbReference type="AlphaFoldDB" id="A0A3E2NVU3"/>
<evidence type="ECO:0008006" key="5">
    <source>
        <dbReference type="Google" id="ProtNLM"/>
    </source>
</evidence>
<dbReference type="NCBIfam" id="TIGR03891">
    <property type="entry name" value="thiopep_ocin"/>
    <property type="match status" value="1"/>
</dbReference>
<evidence type="ECO:0000259" key="2">
    <source>
        <dbReference type="Pfam" id="PF14028"/>
    </source>
</evidence>
<comment type="caution">
    <text evidence="3">The sequence shown here is derived from an EMBL/GenBank/DDBJ whole genome shotgun (WGS) entry which is preliminary data.</text>
</comment>
<organism evidence="3 4">
    <name type="scientific">Mucilaginibacter terrenus</name>
    <dbReference type="NCBI Taxonomy" id="2482727"/>
    <lineage>
        <taxon>Bacteria</taxon>
        <taxon>Pseudomonadati</taxon>
        <taxon>Bacteroidota</taxon>
        <taxon>Sphingobacteriia</taxon>
        <taxon>Sphingobacteriales</taxon>
        <taxon>Sphingobacteriaceae</taxon>
        <taxon>Mucilaginibacter</taxon>
    </lineage>
</organism>
<evidence type="ECO:0000313" key="4">
    <source>
        <dbReference type="Proteomes" id="UP000260823"/>
    </source>
</evidence>
<name>A0A3E2NVU3_9SPHI</name>
<feature type="domain" description="Thiopeptide-type bacteriocin biosynthesis" evidence="2">
    <location>
        <begin position="724"/>
        <end position="984"/>
    </location>
</feature>
<dbReference type="OrthoDB" id="1273722at2"/>
<feature type="domain" description="Lantibiotic dehydratase N-terminal" evidence="1">
    <location>
        <begin position="287"/>
        <end position="651"/>
    </location>
</feature>
<evidence type="ECO:0000313" key="3">
    <source>
        <dbReference type="EMBL" id="RFZ85112.1"/>
    </source>
</evidence>
<proteinExistence type="predicted"/>
<keyword evidence="4" id="KW-1185">Reference proteome</keyword>
<accession>A0A3E2NVU3</accession>
<evidence type="ECO:0000259" key="1">
    <source>
        <dbReference type="Pfam" id="PF04738"/>
    </source>
</evidence>
<gene>
    <name evidence="3" type="ORF">DYU05_05785</name>
</gene>
<dbReference type="Pfam" id="PF14028">
    <property type="entry name" value="Lant_dehydr_C"/>
    <property type="match status" value="1"/>
</dbReference>
<dbReference type="Proteomes" id="UP000260823">
    <property type="component" value="Unassembled WGS sequence"/>
</dbReference>
<sequence>MDCGYKLLDDLFLRTPYYSYTQYDPAALPDVLRDPVFQNAVYLASTGLYKLMESNHFDHERLDTKARLAALKYYNRMSYRPVPYGLFAGFTLLQWDDTGVALLGGERRSKLHLLPDQHWLQSQEDQNSQKQKAKRVCLNPLLYRCGTEYRFVRSVQDEQYRLQFSLQALEAEPFYERLFAYLVKSGSKPGTVLGAISRLGDCTPEEATDFFSYLLKEQVLLSEKQQSAIAVSPSTHYRFLPRQTPGFHLKQGTVAALAADKVVSAESGEQSFYAAFQRPLESGGPSPDVKAELERGLRLMQRIAKVTENALMQQFKKEFQRKFDQREVPLLTALDPDMGIAYTGLTDELRGEDELLEGLRFPQPQPGPAPQRWTMLHRFLMARWQRARERGEGAVLEIDEKDFDTFGLEASKVNFPNTTAVMFRTVVDHVVLEQAGGATGTALLGRFSAFDKEAAALCRKIAALEQQANPDIIFADIGQVSDAHVDNINRRERIFNYEIPLNVFSNLPRKYQLRPDELTIVLQNDELVLFSTRLGKRVIPRLASAYNPARNGLSIFRFLSDLQHEGLATAFSLDLENFFPGLDFYPRVASGRLVLSPAKWRITGGIERLRGATPEETFVNVRHFRMLYQLPQRVVMGDHDQVLVFDLGERDEAVFFAECLKGKKSVRLQEYFWPGRSTKSNGKPLAGQFVAVAHHRQPVYQPFLGNIRRVPASLTRAYPPGSEWLYLKIYCSPAAAANLLLLVVQPLLQQFREQAEQWFFVRYKDPGDHIRLRIKVAPAEAGAMLHHLQRLVREARLETLVQELQLDTYQPELERYGAEMMPFAEAVFCEGSKLVLSFLGRKAPGHAASSPFGLGVLSAWLIISGFIEEVSEAQLFCDDIALRFLEEFGAVKDLKQDVDSRYRLLRSEIELLTAIISGGNLEAELPGSADLKDKVRLCRTASAKLTETERRRLVADLVHMQVNRTFRSRQRQQELLVYYCLAKLLRSLIYRSAKSVY</sequence>
<dbReference type="EMBL" id="QWDE01000001">
    <property type="protein sequence ID" value="RFZ85112.1"/>
    <property type="molecule type" value="Genomic_DNA"/>
</dbReference>
<feature type="domain" description="Lantibiotic dehydratase N-terminal" evidence="1">
    <location>
        <begin position="33"/>
        <end position="225"/>
    </location>
</feature>
<dbReference type="InterPro" id="IPR023809">
    <property type="entry name" value="Thiopep_bacteriocin_synth_dom"/>
</dbReference>
<protein>
    <recommendedName>
        <fullName evidence="5">Lantibiotic dehydratase</fullName>
    </recommendedName>
</protein>
<dbReference type="InterPro" id="IPR006827">
    <property type="entry name" value="Lant_deHydtase_N"/>
</dbReference>
<dbReference type="Pfam" id="PF04738">
    <property type="entry name" value="Lant_dehydr_N"/>
    <property type="match status" value="2"/>
</dbReference>
<reference evidence="3 4" key="1">
    <citation type="submission" date="2018-08" db="EMBL/GenBank/DDBJ databases">
        <title>Mucilaginibacter terrae sp. nov., isolated from manganese diggings.</title>
        <authorList>
            <person name="Huang Y."/>
            <person name="Zhou Z."/>
        </authorList>
    </citation>
    <scope>NUCLEOTIDE SEQUENCE [LARGE SCALE GENOMIC DNA]</scope>
    <source>
        <strain evidence="3 4">ZH6</strain>
    </source>
</reference>
<dbReference type="RefSeq" id="WP_117382013.1">
    <property type="nucleotide sequence ID" value="NZ_QWDE01000001.1"/>
</dbReference>